<accession>A0A8S1N6A7</accession>
<sequence length="212" mass="26036">MKIINFISKLQKSIYLFLQLDCVIFVNVGRDENLYQKFYYVKQIFQFDKQQKEREIELIESQREIIRIQFRITRELFQLFWMIFLQQFRKQKIIGIIYLKLLVQRILNVLIWVTEKLIKLNKNKIGCLDRMVRMQIRQFRVIEEFVYVKNCQQGDHKLILDKFQKTLEEQREVYVLNFLSSKEGSFYFGLRKLVRRDFKLSCISQMKQSMKS</sequence>
<evidence type="ECO:0000313" key="2">
    <source>
        <dbReference type="Proteomes" id="UP000692954"/>
    </source>
</evidence>
<proteinExistence type="predicted"/>
<protein>
    <submittedName>
        <fullName evidence="1">Uncharacterized protein</fullName>
    </submittedName>
</protein>
<comment type="caution">
    <text evidence="1">The sequence shown here is derived from an EMBL/GenBank/DDBJ whole genome shotgun (WGS) entry which is preliminary data.</text>
</comment>
<name>A0A8S1N6A7_9CILI</name>
<dbReference type="EMBL" id="CAJJDN010000047">
    <property type="protein sequence ID" value="CAD8084605.1"/>
    <property type="molecule type" value="Genomic_DNA"/>
</dbReference>
<keyword evidence="2" id="KW-1185">Reference proteome</keyword>
<evidence type="ECO:0000313" key="1">
    <source>
        <dbReference type="EMBL" id="CAD8084605.1"/>
    </source>
</evidence>
<dbReference type="Proteomes" id="UP000692954">
    <property type="component" value="Unassembled WGS sequence"/>
</dbReference>
<gene>
    <name evidence="1" type="ORF">PSON_ATCC_30995.1.T0470070</name>
</gene>
<organism evidence="1 2">
    <name type="scientific">Paramecium sonneborni</name>
    <dbReference type="NCBI Taxonomy" id="65129"/>
    <lineage>
        <taxon>Eukaryota</taxon>
        <taxon>Sar</taxon>
        <taxon>Alveolata</taxon>
        <taxon>Ciliophora</taxon>
        <taxon>Intramacronucleata</taxon>
        <taxon>Oligohymenophorea</taxon>
        <taxon>Peniculida</taxon>
        <taxon>Parameciidae</taxon>
        <taxon>Paramecium</taxon>
    </lineage>
</organism>
<reference evidence="1" key="1">
    <citation type="submission" date="2021-01" db="EMBL/GenBank/DDBJ databases">
        <authorList>
            <consortium name="Genoscope - CEA"/>
            <person name="William W."/>
        </authorList>
    </citation>
    <scope>NUCLEOTIDE SEQUENCE</scope>
</reference>
<dbReference type="AlphaFoldDB" id="A0A8S1N6A7"/>